<feature type="domain" description="Aminotransferase class V" evidence="2">
    <location>
        <begin position="48"/>
        <end position="217"/>
    </location>
</feature>
<dbReference type="PANTHER" id="PTHR43092">
    <property type="entry name" value="L-CYSTEINE DESULFHYDRASE"/>
    <property type="match status" value="1"/>
</dbReference>
<accession>X1BMZ8</accession>
<evidence type="ECO:0000259" key="2">
    <source>
        <dbReference type="Pfam" id="PF00266"/>
    </source>
</evidence>
<comment type="caution">
    <text evidence="3">The sequence shown here is derived from an EMBL/GenBank/DDBJ whole genome shotgun (WGS) entry which is preliminary data.</text>
</comment>
<dbReference type="InterPro" id="IPR000192">
    <property type="entry name" value="Aminotrans_V_dom"/>
</dbReference>
<dbReference type="AlphaFoldDB" id="X1BMZ8"/>
<sequence length="220" mass="25060">MKPDDNQPTYLTTLEKNMSNLKNDFLIDRSIIFLNHGSFGACPRPVFETYQDWQRQLERQPVEFLGRRAIDLLADARGELAQYLNVDTNDVVYFSNPTTAINMVARSLKLQPGDEILATDHEYGAMDRTWRYFCERTGVKYLQQAIHLPVTNKEDFLESFWEGVTPRTRVIFISHITSPTALTFPVTEICQRARKAGLISIVDGAHAPGHIPLDLMAIMA</sequence>
<dbReference type="Gene3D" id="3.90.1150.10">
    <property type="entry name" value="Aspartate Aminotransferase, domain 1"/>
    <property type="match status" value="1"/>
</dbReference>
<dbReference type="SUPFAM" id="SSF53383">
    <property type="entry name" value="PLP-dependent transferases"/>
    <property type="match status" value="1"/>
</dbReference>
<dbReference type="InterPro" id="IPR015421">
    <property type="entry name" value="PyrdxlP-dep_Trfase_major"/>
</dbReference>
<dbReference type="EMBL" id="BART01019152">
    <property type="protein sequence ID" value="GAG82547.1"/>
    <property type="molecule type" value="Genomic_DNA"/>
</dbReference>
<reference evidence="3" key="1">
    <citation type="journal article" date="2014" name="Front. Microbiol.">
        <title>High frequency of phylogenetically diverse reductive dehalogenase-homologous genes in deep subseafloor sedimentary metagenomes.</title>
        <authorList>
            <person name="Kawai M."/>
            <person name="Futagami T."/>
            <person name="Toyoda A."/>
            <person name="Takaki Y."/>
            <person name="Nishi S."/>
            <person name="Hori S."/>
            <person name="Arai W."/>
            <person name="Tsubouchi T."/>
            <person name="Morono Y."/>
            <person name="Uchiyama I."/>
            <person name="Ito T."/>
            <person name="Fujiyama A."/>
            <person name="Inagaki F."/>
            <person name="Takami H."/>
        </authorList>
    </citation>
    <scope>NUCLEOTIDE SEQUENCE</scope>
    <source>
        <strain evidence="3">Expedition CK06-06</strain>
    </source>
</reference>
<organism evidence="3">
    <name type="scientific">marine sediment metagenome</name>
    <dbReference type="NCBI Taxonomy" id="412755"/>
    <lineage>
        <taxon>unclassified sequences</taxon>
        <taxon>metagenomes</taxon>
        <taxon>ecological metagenomes</taxon>
    </lineage>
</organism>
<dbReference type="PANTHER" id="PTHR43092:SF2">
    <property type="entry name" value="HERCYNYLCYSTEINE SULFOXIDE LYASE"/>
    <property type="match status" value="1"/>
</dbReference>
<keyword evidence="1" id="KW-0663">Pyridoxal phosphate</keyword>
<dbReference type="InterPro" id="IPR015424">
    <property type="entry name" value="PyrdxlP-dep_Trfase"/>
</dbReference>
<dbReference type="InterPro" id="IPR015422">
    <property type="entry name" value="PyrdxlP-dep_Trfase_small"/>
</dbReference>
<proteinExistence type="predicted"/>
<name>X1BMZ8_9ZZZZ</name>
<dbReference type="Gene3D" id="3.40.640.10">
    <property type="entry name" value="Type I PLP-dependent aspartate aminotransferase-like (Major domain)"/>
    <property type="match status" value="1"/>
</dbReference>
<protein>
    <recommendedName>
        <fullName evidence="2">Aminotransferase class V domain-containing protein</fullName>
    </recommendedName>
</protein>
<evidence type="ECO:0000256" key="1">
    <source>
        <dbReference type="ARBA" id="ARBA00022898"/>
    </source>
</evidence>
<dbReference type="Pfam" id="PF00266">
    <property type="entry name" value="Aminotran_5"/>
    <property type="match status" value="1"/>
</dbReference>
<gene>
    <name evidence="3" type="ORF">S01H4_35925</name>
</gene>
<evidence type="ECO:0000313" key="3">
    <source>
        <dbReference type="EMBL" id="GAG82547.1"/>
    </source>
</evidence>